<keyword evidence="8" id="KW-1185">Reference proteome</keyword>
<dbReference type="InterPro" id="IPR013749">
    <property type="entry name" value="PM/HMP-P_kinase-1"/>
</dbReference>
<accession>A0ABS6V108</accession>
<dbReference type="InterPro" id="IPR004399">
    <property type="entry name" value="HMP/HMP-P_kinase_dom"/>
</dbReference>
<evidence type="ECO:0000256" key="2">
    <source>
        <dbReference type="ARBA" id="ARBA00000565"/>
    </source>
</evidence>
<evidence type="ECO:0000313" key="8">
    <source>
        <dbReference type="Proteomes" id="UP000694287"/>
    </source>
</evidence>
<dbReference type="EC" id="2.7.1.49" evidence="7"/>
<keyword evidence="5" id="KW-0784">Thiamine biosynthesis</keyword>
<keyword evidence="7" id="KW-0418">Kinase</keyword>
<dbReference type="EMBL" id="JADQDK010000001">
    <property type="protein sequence ID" value="MBW0137788.1"/>
    <property type="molecule type" value="Genomic_DNA"/>
</dbReference>
<dbReference type="Pfam" id="PF08543">
    <property type="entry name" value="Phos_pyr_kin"/>
    <property type="match status" value="1"/>
</dbReference>
<dbReference type="GO" id="GO:0008972">
    <property type="term" value="F:phosphomethylpyrimidine kinase activity"/>
    <property type="evidence" value="ECO:0007669"/>
    <property type="project" value="UniProtKB-EC"/>
</dbReference>
<dbReference type="PANTHER" id="PTHR20858:SF17">
    <property type="entry name" value="HYDROXYMETHYLPYRIMIDINE_PHOSPHOMETHYLPYRIMIDINE KINASE THI20-RELATED"/>
    <property type="match status" value="1"/>
</dbReference>
<gene>
    <name evidence="7" type="primary">thiD</name>
    <name evidence="7" type="ORF">I4I81_26505</name>
</gene>
<keyword evidence="7" id="KW-0808">Transferase</keyword>
<evidence type="ECO:0000256" key="5">
    <source>
        <dbReference type="ARBA" id="ARBA00022977"/>
    </source>
</evidence>
<dbReference type="EC" id="2.7.4.7" evidence="7"/>
<comment type="caution">
    <text evidence="7">The sequence shown here is derived from an EMBL/GenBank/DDBJ whole genome shotgun (WGS) entry which is preliminary data.</text>
</comment>
<dbReference type="CDD" id="cd01169">
    <property type="entry name" value="HMPP_kinase"/>
    <property type="match status" value="1"/>
</dbReference>
<evidence type="ECO:0000313" key="7">
    <source>
        <dbReference type="EMBL" id="MBW0137788.1"/>
    </source>
</evidence>
<sequence length="291" mass="29966">MEPTVGTTPPRVLTIAGTDSGGGAGVAADLRAMAACGVHGCVAVTAVTVQNTLGVSGVHVLPPETVAAQIETVATDIGLDAAKTGMLAGRATIEAVAAACDRAGIGADGRTPFVVDPVAASMHGDPLLADDALDAFRTLLFPRATLVTPNLDEVRLLVGVDVHDRAGQYDAAKTLHALGPRYVLVKGGHLAEDTDECVDLFYDGHTFTELPGPRFDTGHTHGGGDNMASAIASGLARGLDVPAAVAFGKRYITEAVRHAYPLGAGHGPVSPLWAVRPWWESDARDIRRGSS</sequence>
<dbReference type="Proteomes" id="UP000694287">
    <property type="component" value="Unassembled WGS sequence"/>
</dbReference>
<protein>
    <submittedName>
        <fullName evidence="7">Bifunctional hydroxymethylpyrimidine kinase/phosphomethylpyrimidine kinase</fullName>
        <ecNumber evidence="7">2.7.1.49</ecNumber>
        <ecNumber evidence="7">2.7.4.7</ecNumber>
    </submittedName>
</protein>
<proteinExistence type="predicted"/>
<evidence type="ECO:0000256" key="1">
    <source>
        <dbReference type="ARBA" id="ARBA00000151"/>
    </source>
</evidence>
<name>A0ABS6V108_9PSEU</name>
<dbReference type="GO" id="GO:0008902">
    <property type="term" value="F:hydroxymethylpyrimidine kinase activity"/>
    <property type="evidence" value="ECO:0007669"/>
    <property type="project" value="UniProtKB-EC"/>
</dbReference>
<dbReference type="NCBIfam" id="TIGR00097">
    <property type="entry name" value="HMP-P_kinase"/>
    <property type="match status" value="1"/>
</dbReference>
<evidence type="ECO:0000256" key="4">
    <source>
        <dbReference type="ARBA" id="ARBA00004769"/>
    </source>
</evidence>
<comment type="catalytic activity">
    <reaction evidence="1">
        <text>4-amino-5-hydroxymethyl-2-methylpyrimidine + ATP = 4-amino-2-methyl-5-(phosphooxymethyl)pyrimidine + ADP + H(+)</text>
        <dbReference type="Rhea" id="RHEA:23096"/>
        <dbReference type="ChEBI" id="CHEBI:15378"/>
        <dbReference type="ChEBI" id="CHEBI:16892"/>
        <dbReference type="ChEBI" id="CHEBI:30616"/>
        <dbReference type="ChEBI" id="CHEBI:58354"/>
        <dbReference type="ChEBI" id="CHEBI:456216"/>
        <dbReference type="EC" id="2.7.1.49"/>
    </reaction>
</comment>
<feature type="domain" description="Pyridoxamine kinase/Phosphomethylpyrimidine kinase" evidence="6">
    <location>
        <begin position="19"/>
        <end position="269"/>
    </location>
</feature>
<comment type="function">
    <text evidence="3">Catalyzes the phosphorylation of hydroxymethylpyrimidine phosphate (HMP-P) to HMP-PP, and of HMP to HMP-P.</text>
</comment>
<comment type="pathway">
    <text evidence="4">Cofactor biosynthesis; thiamine diphosphate biosynthesis; 4-amino-2-methyl-5-diphosphomethylpyrimidine from 5-amino-1-(5-phospho-D-ribosyl)imidazole: step 3/3.</text>
</comment>
<evidence type="ECO:0000259" key="6">
    <source>
        <dbReference type="Pfam" id="PF08543"/>
    </source>
</evidence>
<evidence type="ECO:0000256" key="3">
    <source>
        <dbReference type="ARBA" id="ARBA00003848"/>
    </source>
</evidence>
<dbReference type="RefSeq" id="WP_218605358.1">
    <property type="nucleotide sequence ID" value="NZ_JADQDJ010000338.1"/>
</dbReference>
<dbReference type="PANTHER" id="PTHR20858">
    <property type="entry name" value="PHOSPHOMETHYLPYRIMIDINE KINASE"/>
    <property type="match status" value="1"/>
</dbReference>
<comment type="catalytic activity">
    <reaction evidence="2">
        <text>4-amino-2-methyl-5-(phosphooxymethyl)pyrimidine + ATP = 4-amino-2-methyl-5-(diphosphooxymethyl)pyrimidine + ADP</text>
        <dbReference type="Rhea" id="RHEA:19893"/>
        <dbReference type="ChEBI" id="CHEBI:30616"/>
        <dbReference type="ChEBI" id="CHEBI:57841"/>
        <dbReference type="ChEBI" id="CHEBI:58354"/>
        <dbReference type="ChEBI" id="CHEBI:456216"/>
        <dbReference type="EC" id="2.7.4.7"/>
    </reaction>
</comment>
<reference evidence="7 8" key="1">
    <citation type="submission" date="2020-11" db="EMBL/GenBank/DDBJ databases">
        <title>Pseudonocardia abyssalis sp. nov. and Pseudonocardia oceani sp. nov., description and phylogenomic analysis of two novel actinomycetes isolated from the deep Southern Ocean.</title>
        <authorList>
            <person name="Parra J."/>
        </authorList>
    </citation>
    <scope>NUCLEOTIDE SEQUENCE [LARGE SCALE GENOMIC DNA]</scope>
    <source>
        <strain evidence="7 8">KRD-168</strain>
    </source>
</reference>
<organism evidence="7 8">
    <name type="scientific">Pseudonocardia abyssalis</name>
    <dbReference type="NCBI Taxonomy" id="2792008"/>
    <lineage>
        <taxon>Bacteria</taxon>
        <taxon>Bacillati</taxon>
        <taxon>Actinomycetota</taxon>
        <taxon>Actinomycetes</taxon>
        <taxon>Pseudonocardiales</taxon>
        <taxon>Pseudonocardiaceae</taxon>
        <taxon>Pseudonocardia</taxon>
    </lineage>
</organism>